<protein>
    <submittedName>
        <fullName evidence="2">DUF1192 domain-containing protein</fullName>
    </submittedName>
</protein>
<dbReference type="RefSeq" id="WP_220229819.1">
    <property type="nucleotide sequence ID" value="NZ_JAICBX010000003.1"/>
</dbReference>
<proteinExistence type="predicted"/>
<dbReference type="Proteomes" id="UP001196509">
    <property type="component" value="Unassembled WGS sequence"/>
</dbReference>
<evidence type="ECO:0000256" key="1">
    <source>
        <dbReference type="SAM" id="MobiDB-lite"/>
    </source>
</evidence>
<feature type="compositionally biased region" description="Basic and acidic residues" evidence="1">
    <location>
        <begin position="43"/>
        <end position="53"/>
    </location>
</feature>
<name>A0AAE3D2H9_9HYPH</name>
<dbReference type="EMBL" id="JAICBX010000003">
    <property type="protein sequence ID" value="MBW8639112.1"/>
    <property type="molecule type" value="Genomic_DNA"/>
</dbReference>
<sequence>MSIFDEEPQKKPTFHEVGSDLSMLSVDELDHRINLLKAEIDRLEKEKESKQSSRDAANSIFR</sequence>
<feature type="region of interest" description="Disordered" evidence="1">
    <location>
        <begin position="43"/>
        <end position="62"/>
    </location>
</feature>
<organism evidence="2 3">
    <name type="scientific">Flavimaribacter sediminis</name>
    <dbReference type="NCBI Taxonomy" id="2865987"/>
    <lineage>
        <taxon>Bacteria</taxon>
        <taxon>Pseudomonadati</taxon>
        <taxon>Pseudomonadota</taxon>
        <taxon>Alphaproteobacteria</taxon>
        <taxon>Hyphomicrobiales</taxon>
        <taxon>Rhizobiaceae</taxon>
        <taxon>Flavimaribacter</taxon>
    </lineage>
</organism>
<accession>A0AAE3D2H9</accession>
<dbReference type="InterPro" id="IPR009579">
    <property type="entry name" value="DUF1192"/>
</dbReference>
<evidence type="ECO:0000313" key="2">
    <source>
        <dbReference type="EMBL" id="MBW8639112.1"/>
    </source>
</evidence>
<comment type="caution">
    <text evidence="2">The sequence shown here is derived from an EMBL/GenBank/DDBJ whole genome shotgun (WGS) entry which is preliminary data.</text>
</comment>
<reference evidence="2" key="1">
    <citation type="submission" date="2021-08" db="EMBL/GenBank/DDBJ databases">
        <title>Hoeflea bacterium WL0058 sp. nov., isolated from the sediment.</title>
        <authorList>
            <person name="Wang L."/>
            <person name="Zhang D."/>
        </authorList>
    </citation>
    <scope>NUCLEOTIDE SEQUENCE</scope>
    <source>
        <strain evidence="2">WL0058</strain>
    </source>
</reference>
<evidence type="ECO:0000313" key="3">
    <source>
        <dbReference type="Proteomes" id="UP001196509"/>
    </source>
</evidence>
<dbReference type="Pfam" id="PF06698">
    <property type="entry name" value="DUF1192"/>
    <property type="match status" value="1"/>
</dbReference>
<dbReference type="AlphaFoldDB" id="A0AAE3D2H9"/>
<gene>
    <name evidence="2" type="ORF">K1W69_18090</name>
</gene>
<keyword evidence="3" id="KW-1185">Reference proteome</keyword>